<gene>
    <name evidence="1" type="ORF">FAZ97_08130</name>
</gene>
<dbReference type="SUPFAM" id="SSF53756">
    <property type="entry name" value="UDP-Glycosyltransferase/glycogen phosphorylase"/>
    <property type="match status" value="1"/>
</dbReference>
<dbReference type="OrthoDB" id="8985277at2"/>
<dbReference type="RefSeq" id="WP_158757982.1">
    <property type="nucleotide sequence ID" value="NZ_CP046909.1"/>
</dbReference>
<keyword evidence="2" id="KW-1185">Reference proteome</keyword>
<accession>A0A7Z2J9E9</accession>
<dbReference type="EMBL" id="CP046909">
    <property type="protein sequence ID" value="QGZ54890.1"/>
    <property type="molecule type" value="Genomic_DNA"/>
</dbReference>
<dbReference type="Gene3D" id="3.40.50.2000">
    <property type="entry name" value="Glycogen Phosphorylase B"/>
    <property type="match status" value="1"/>
</dbReference>
<proteinExistence type="predicted"/>
<reference evidence="1 2" key="1">
    <citation type="submission" date="2019-12" db="EMBL/GenBank/DDBJ databases">
        <title>Paraburkholderia acidiphila 7Q-K02 sp. nov and Paraburkholderia acidisoli DHF22 sp. nov., two strains isolated from forest soil.</title>
        <authorList>
            <person name="Gao Z."/>
            <person name="Qiu L."/>
        </authorList>
    </citation>
    <scope>NUCLEOTIDE SEQUENCE [LARGE SCALE GENOMIC DNA]</scope>
    <source>
        <strain evidence="1 2">7Q-K02</strain>
    </source>
</reference>
<dbReference type="SUPFAM" id="SSF48452">
    <property type="entry name" value="TPR-like"/>
    <property type="match status" value="1"/>
</dbReference>
<sequence length="469" mass="51656">MSQSAQPDLLEAFEAHARAPEDTDLLMQICETLVKARRDEQMLPWADKGLALDPKHSGFIHARGRALRLRGRHAEAAANWLAHQSLPWSPLFCEARIGRDLYLSGETQRAIEYLETALSRYPADLSRDALRARKWLAEALLSQGDTRGFTHWLERNRGDSGNYRYAEVPMWNGQRDLRGERVLVTHQMGFGDQFLLFASVRQWREAGAEILLTCDHPIHAPVQASLPGCTVLGTARPLAVSAPLPLDALDTIKAFAPTLQATLLHLPLLAAVDSPRPQPYFDAYLRAPAAARERASTWSQALRARAPGKRLIGLFWDCAQQHATEISSKDRCWAGLRSVPLAQIERLTTHPALTQEVQFVSLHHPIAELANGTPRGAVSHYGPGIASFADTAACIEQLDAVLSVDAVAANLSAMLGKPTAVLANPTGEWRWGQTGARTPWMSAATVLRQTQMGEWHDVVSCAIGWLLRG</sequence>
<dbReference type="InterPro" id="IPR011990">
    <property type="entry name" value="TPR-like_helical_dom_sf"/>
</dbReference>
<dbReference type="AlphaFoldDB" id="A0A7Z2J9E9"/>
<organism evidence="1 2">
    <name type="scientific">Paraburkholderia acidiphila</name>
    <dbReference type="NCBI Taxonomy" id="2571747"/>
    <lineage>
        <taxon>Bacteria</taxon>
        <taxon>Pseudomonadati</taxon>
        <taxon>Pseudomonadota</taxon>
        <taxon>Betaproteobacteria</taxon>
        <taxon>Burkholderiales</taxon>
        <taxon>Burkholderiaceae</taxon>
        <taxon>Paraburkholderia</taxon>
    </lineage>
</organism>
<dbReference type="Proteomes" id="UP000434209">
    <property type="component" value="Chromosome 1"/>
</dbReference>
<evidence type="ECO:0000313" key="1">
    <source>
        <dbReference type="EMBL" id="QGZ54890.1"/>
    </source>
</evidence>
<evidence type="ECO:0008006" key="3">
    <source>
        <dbReference type="Google" id="ProtNLM"/>
    </source>
</evidence>
<dbReference type="Gene3D" id="1.25.40.10">
    <property type="entry name" value="Tetratricopeptide repeat domain"/>
    <property type="match status" value="1"/>
</dbReference>
<evidence type="ECO:0000313" key="2">
    <source>
        <dbReference type="Proteomes" id="UP000434209"/>
    </source>
</evidence>
<name>A0A7Z2J9E9_9BURK</name>
<protein>
    <recommendedName>
        <fullName evidence="3">Tetratricopeptide repeat-containing protein</fullName>
    </recommendedName>
</protein>
<dbReference type="KEGG" id="pacp:FAZ97_08130"/>